<gene>
    <name evidence="8" type="primary">hsdM</name>
    <name evidence="8" type="ORF">LSJ_0939c</name>
</gene>
<dbReference type="SUPFAM" id="SSF53335">
    <property type="entry name" value="S-adenosyl-L-methionine-dependent methyltransferases"/>
    <property type="match status" value="1"/>
</dbReference>
<dbReference type="GO" id="GO:0009307">
    <property type="term" value="P:DNA restriction-modification system"/>
    <property type="evidence" value="ECO:0007669"/>
    <property type="project" value="UniProtKB-KW"/>
</dbReference>
<dbReference type="PANTHER" id="PTHR42933">
    <property type="entry name" value="SLR6095 PROTEIN"/>
    <property type="match status" value="1"/>
</dbReference>
<proteinExistence type="inferred from homology"/>
<dbReference type="KEGG" id="lsj:LSJ_0939c"/>
<dbReference type="Pfam" id="PF02384">
    <property type="entry name" value="N6_Mtase"/>
    <property type="match status" value="1"/>
</dbReference>
<evidence type="ECO:0000256" key="4">
    <source>
        <dbReference type="ARBA" id="ARBA00022679"/>
    </source>
</evidence>
<dbReference type="PROSITE" id="PS00092">
    <property type="entry name" value="N6_MTASE"/>
    <property type="match status" value="1"/>
</dbReference>
<dbReference type="PANTHER" id="PTHR42933:SF1">
    <property type="entry name" value="SITE-SPECIFIC DNA-METHYLTRANSFERASE (ADENINE-SPECIFIC)"/>
    <property type="match status" value="1"/>
</dbReference>
<evidence type="ECO:0000256" key="3">
    <source>
        <dbReference type="ARBA" id="ARBA00022603"/>
    </source>
</evidence>
<dbReference type="Gene3D" id="3.40.50.150">
    <property type="entry name" value="Vaccinia Virus protein VP39"/>
    <property type="match status" value="1"/>
</dbReference>
<evidence type="ECO:0000256" key="7">
    <source>
        <dbReference type="ARBA" id="ARBA00047942"/>
    </source>
</evidence>
<dbReference type="AlphaFoldDB" id="A0A089QC02"/>
<dbReference type="EMBL" id="CP007646">
    <property type="protein sequence ID" value="AIR10619.1"/>
    <property type="molecule type" value="Genomic_DNA"/>
</dbReference>
<dbReference type="GO" id="GO:0032259">
    <property type="term" value="P:methylation"/>
    <property type="evidence" value="ECO:0007669"/>
    <property type="project" value="UniProtKB-KW"/>
</dbReference>
<dbReference type="InterPro" id="IPR004546">
    <property type="entry name" value="Restrct_endonuc_T1M"/>
</dbReference>
<dbReference type="NCBIfam" id="TIGR00497">
    <property type="entry name" value="hsdM"/>
    <property type="match status" value="1"/>
</dbReference>
<evidence type="ECO:0000313" key="8">
    <source>
        <dbReference type="EMBL" id="AIR10619.1"/>
    </source>
</evidence>
<evidence type="ECO:0000256" key="5">
    <source>
        <dbReference type="ARBA" id="ARBA00022691"/>
    </source>
</evidence>
<sequence length="531" mass="60754">MAQEQEGINLENALFNAADVLRSKMDANEYKNYLLGTIFYKYLSDSMLYYVTELLEEENVSLEEAQKLYEENQDDPDLIDELNLKFNYVIDAKNTYTNILKTVNNHTFQISQLGDAFNSIESQGKEFEGLFDDYDLYSKRLGSTAQKQSDTISGVLSAIGKLEIVKTPGDTLGDAYEYLIGQFASESGKKAGEFYTPQQVSELLTRLTLVNKDYTDGMTVYDPTMGSGSLLLNFRKYVERSERITYFGQEINTSTYNLARMNMILHHVDIVNQKLRNGDTLDEDWPIEEITNFDAVVMNPPYSYKWSANAGFKDDPRFSAYGVLPPKSKADYAFLLHGYYHLKHSGVMAIVLPHGILFRGAAEGKIRKKLLENGAIDAVIGLPANLFYNTSIPTTIVVLKKDKQDRDVLFIDASKDFKKVKTQNELRDEDVEKILTTYKERKDIDKYAHLASFDEIKENEFNLNIPRYVDTFEPEPEINLDEVSKELRETNEKIKENETELISMLKDLTSEDEKIMKGLNDFISVLEEDVK</sequence>
<accession>A0A089QC02</accession>
<dbReference type="InterPro" id="IPR003356">
    <property type="entry name" value="DNA_methylase_A-5"/>
</dbReference>
<dbReference type="RefSeq" id="WP_034983785.1">
    <property type="nucleotide sequence ID" value="NZ_CP007646.1"/>
</dbReference>
<dbReference type="EC" id="2.1.1.72" evidence="2"/>
<dbReference type="InterPro" id="IPR051537">
    <property type="entry name" value="DNA_Adenine_Mtase"/>
</dbReference>
<keyword evidence="3" id="KW-0489">Methyltransferase</keyword>
<dbReference type="Proteomes" id="UP000029488">
    <property type="component" value="Chromosome"/>
</dbReference>
<dbReference type="PRINTS" id="PR00507">
    <property type="entry name" value="N12N6MTFRASE"/>
</dbReference>
<keyword evidence="4" id="KW-0808">Transferase</keyword>
<dbReference type="InterPro" id="IPR029063">
    <property type="entry name" value="SAM-dependent_MTases_sf"/>
</dbReference>
<dbReference type="GO" id="GO:0009007">
    <property type="term" value="F:site-specific DNA-methyltransferase (adenine-specific) activity"/>
    <property type="evidence" value="ECO:0007669"/>
    <property type="project" value="UniProtKB-EC"/>
</dbReference>
<evidence type="ECO:0000256" key="6">
    <source>
        <dbReference type="ARBA" id="ARBA00022747"/>
    </source>
</evidence>
<dbReference type="Gene3D" id="1.20.1260.30">
    <property type="match status" value="1"/>
</dbReference>
<evidence type="ECO:0000256" key="1">
    <source>
        <dbReference type="ARBA" id="ARBA00006594"/>
    </source>
</evidence>
<evidence type="ECO:0000256" key="2">
    <source>
        <dbReference type="ARBA" id="ARBA00011900"/>
    </source>
</evidence>
<organism evidence="8 9">
    <name type="scientific">Ligilactobacillus salivarius</name>
    <dbReference type="NCBI Taxonomy" id="1624"/>
    <lineage>
        <taxon>Bacteria</taxon>
        <taxon>Bacillati</taxon>
        <taxon>Bacillota</taxon>
        <taxon>Bacilli</taxon>
        <taxon>Lactobacillales</taxon>
        <taxon>Lactobacillaceae</taxon>
        <taxon>Ligilactobacillus</taxon>
    </lineage>
</organism>
<keyword evidence="5" id="KW-0949">S-adenosyl-L-methionine</keyword>
<keyword evidence="6" id="KW-0680">Restriction system</keyword>
<comment type="catalytic activity">
    <reaction evidence="7">
        <text>a 2'-deoxyadenosine in DNA + S-adenosyl-L-methionine = an N(6)-methyl-2'-deoxyadenosine in DNA + S-adenosyl-L-homocysteine + H(+)</text>
        <dbReference type="Rhea" id="RHEA:15197"/>
        <dbReference type="Rhea" id="RHEA-COMP:12418"/>
        <dbReference type="Rhea" id="RHEA-COMP:12419"/>
        <dbReference type="ChEBI" id="CHEBI:15378"/>
        <dbReference type="ChEBI" id="CHEBI:57856"/>
        <dbReference type="ChEBI" id="CHEBI:59789"/>
        <dbReference type="ChEBI" id="CHEBI:90615"/>
        <dbReference type="ChEBI" id="CHEBI:90616"/>
        <dbReference type="EC" id="2.1.1.72"/>
    </reaction>
</comment>
<dbReference type="InterPro" id="IPR038333">
    <property type="entry name" value="T1MK-like_N_sf"/>
</dbReference>
<dbReference type="InterPro" id="IPR002052">
    <property type="entry name" value="DNA_methylase_N6_adenine_CS"/>
</dbReference>
<evidence type="ECO:0000313" key="9">
    <source>
        <dbReference type="Proteomes" id="UP000029488"/>
    </source>
</evidence>
<dbReference type="GO" id="GO:0008170">
    <property type="term" value="F:N-methyltransferase activity"/>
    <property type="evidence" value="ECO:0007669"/>
    <property type="project" value="InterPro"/>
</dbReference>
<name>A0A089QC02_9LACO</name>
<comment type="similarity">
    <text evidence="1">Belongs to the N(4)/N(6)-methyltransferase family.</text>
</comment>
<protein>
    <recommendedName>
        <fullName evidence="2">site-specific DNA-methyltransferase (adenine-specific)</fullName>
        <ecNumber evidence="2">2.1.1.72</ecNumber>
    </recommendedName>
</protein>
<dbReference type="GO" id="GO:0003677">
    <property type="term" value="F:DNA binding"/>
    <property type="evidence" value="ECO:0007669"/>
    <property type="project" value="InterPro"/>
</dbReference>
<dbReference type="InterPro" id="IPR022749">
    <property type="entry name" value="D12N6_MeTrfase_N"/>
</dbReference>
<reference evidence="8 9" key="1">
    <citation type="journal article" date="2014" name="BMC Genomics">
        <title>Unusual genome complexity in Lactobacillus salivarius JCM1046.</title>
        <authorList>
            <person name="Raftis E.J."/>
            <person name="Forde B.M."/>
            <person name="Claesson M.J."/>
            <person name="O'Toole P.W."/>
        </authorList>
    </citation>
    <scope>NUCLEOTIDE SEQUENCE [LARGE SCALE GENOMIC DNA]</scope>
    <source>
        <strain evidence="8 9">JCM1046</strain>
    </source>
</reference>
<dbReference type="Pfam" id="PF12161">
    <property type="entry name" value="HsdM_N"/>
    <property type="match status" value="1"/>
</dbReference>